<sequence>MNKAISINKQGRLEVLSLQVPYAQDPTRLFHTLCENKTDSLLLESAEIDSKQDLQSLLIVDSAVRIVCEGHKVRYEALTTNGVNLLNIIAQNIADEIEHTLTDKELVVQFEMPDDTLDEDSRLREASSFDALRLVQHSFDLSGLDKNAIFMGGLFAYDIVANFEPLADANKANQCPDFVFYVAESLLVVDHQKSLVTYKRHCLTTMMQNLLVSAAESQKSASNATT</sequence>
<dbReference type="InterPro" id="IPR006805">
    <property type="entry name" value="Anth_synth_I_N"/>
</dbReference>
<dbReference type="Gene3D" id="3.60.120.10">
    <property type="entry name" value="Anthranilate synthase"/>
    <property type="match status" value="1"/>
</dbReference>
<name>A0A090T896_9VIBR</name>
<proteinExistence type="predicted"/>
<reference evidence="2 3" key="1">
    <citation type="submission" date="2014-09" db="EMBL/GenBank/DDBJ databases">
        <title>Vibrio maritimus JCM 19240. (C210) whole genome shotgun sequence.</title>
        <authorList>
            <person name="Sawabe T."/>
            <person name="Meirelles P."/>
            <person name="Nakanishi M."/>
            <person name="Sayaka M."/>
            <person name="Hattori M."/>
            <person name="Ohkuma M."/>
        </authorList>
    </citation>
    <scope>NUCLEOTIDE SEQUENCE [LARGE SCALE GENOMIC DNA]</scope>
    <source>
        <strain evidence="2 3">JCM 19240</strain>
    </source>
</reference>
<comment type="caution">
    <text evidence="2">The sequence shown here is derived from an EMBL/GenBank/DDBJ whole genome shotgun (WGS) entry which is preliminary data.</text>
</comment>
<dbReference type="InterPro" id="IPR005801">
    <property type="entry name" value="ADC_synthase"/>
</dbReference>
<dbReference type="EC" id="4.1.3.27" evidence="2"/>
<protein>
    <submittedName>
        <fullName evidence="2">Anthranilate synthase aminase component</fullName>
        <ecNumber evidence="2">4.1.3.27</ecNumber>
    </submittedName>
</protein>
<dbReference type="AlphaFoldDB" id="A0A090T896"/>
<keyword evidence="2" id="KW-0456">Lyase</keyword>
<accession>A0A090T896</accession>
<dbReference type="GO" id="GO:0004049">
    <property type="term" value="F:anthranilate synthase activity"/>
    <property type="evidence" value="ECO:0007669"/>
    <property type="project" value="UniProtKB-EC"/>
</dbReference>
<dbReference type="Proteomes" id="UP000029224">
    <property type="component" value="Unassembled WGS sequence"/>
</dbReference>
<dbReference type="Pfam" id="PF04715">
    <property type="entry name" value="Anth_synt_I_N"/>
    <property type="match status" value="1"/>
</dbReference>
<evidence type="ECO:0000313" key="3">
    <source>
        <dbReference type="Proteomes" id="UP000029224"/>
    </source>
</evidence>
<dbReference type="SUPFAM" id="SSF56322">
    <property type="entry name" value="ADC synthase"/>
    <property type="match status" value="1"/>
</dbReference>
<gene>
    <name evidence="2" type="ORF">JCM19240_3324</name>
</gene>
<dbReference type="EMBL" id="BBMT01000006">
    <property type="protein sequence ID" value="GAL34954.1"/>
    <property type="molecule type" value="Genomic_DNA"/>
</dbReference>
<organism evidence="2 3">
    <name type="scientific">Vibrio maritimus</name>
    <dbReference type="NCBI Taxonomy" id="990268"/>
    <lineage>
        <taxon>Bacteria</taxon>
        <taxon>Pseudomonadati</taxon>
        <taxon>Pseudomonadota</taxon>
        <taxon>Gammaproteobacteria</taxon>
        <taxon>Vibrionales</taxon>
        <taxon>Vibrionaceae</taxon>
        <taxon>Vibrio</taxon>
    </lineage>
</organism>
<feature type="domain" description="Anthranilate synthase component I N-terminal" evidence="1">
    <location>
        <begin position="25"/>
        <end position="197"/>
    </location>
</feature>
<keyword evidence="3" id="KW-1185">Reference proteome</keyword>
<evidence type="ECO:0000313" key="2">
    <source>
        <dbReference type="EMBL" id="GAL34954.1"/>
    </source>
</evidence>
<reference evidence="2 3" key="2">
    <citation type="submission" date="2014-09" db="EMBL/GenBank/DDBJ databases">
        <authorList>
            <consortium name="NBRP consortium"/>
            <person name="Sawabe T."/>
            <person name="Meirelles P."/>
            <person name="Nakanishi M."/>
            <person name="Sayaka M."/>
            <person name="Hattori M."/>
            <person name="Ohkuma M."/>
        </authorList>
    </citation>
    <scope>NUCLEOTIDE SEQUENCE [LARGE SCALE GENOMIC DNA]</scope>
    <source>
        <strain evidence="2 3">JCM 19240</strain>
    </source>
</reference>
<evidence type="ECO:0000259" key="1">
    <source>
        <dbReference type="Pfam" id="PF04715"/>
    </source>
</evidence>